<protein>
    <submittedName>
        <fullName evidence="4">Zinc-binding dehydrogenase</fullName>
    </submittedName>
</protein>
<accession>A0ABS6SC89</accession>
<dbReference type="Proteomes" id="UP000722336">
    <property type="component" value="Unassembled WGS sequence"/>
</dbReference>
<proteinExistence type="predicted"/>
<dbReference type="InterPro" id="IPR020843">
    <property type="entry name" value="ER"/>
</dbReference>
<sequence length="375" mass="39809">MTALRMKSKISKDARMELYLDDVEISAELKPDEVVIEVGAAPINPSDQGVMFGPADISAARTEMRDGRPVLTAPVPEAMLSRLGARLDKGLPVGNEGAGTVVAAGSSDAAQALMGRVVAAMGGMMYSQKVKTSVQNCLVLNEGTAAVDAASCFVNPLTALSMTETMKLEGHKALVHTAAASNLGQMLVRICKADGINLVNIVRSEAQEKILRDLGAKYVLNSTADNFNAALTDALAETGATLAFDAIGGGKLANKILASMEAALIRNATEYSVYGVTTHKQVYLYGALDLNPTQLTRSYGMFWGIGGWLLPPFLQRLGAEKAAALRQRVADELQTTFKSNYTGRLTLEEALDADTAKAYARKATGEKYLICPNGK</sequence>
<name>A0ABS6SC89_9SPHN</name>
<dbReference type="EMBL" id="JAGSPA010000001">
    <property type="protein sequence ID" value="MBV7256033.1"/>
    <property type="molecule type" value="Genomic_DNA"/>
</dbReference>
<evidence type="ECO:0000313" key="4">
    <source>
        <dbReference type="EMBL" id="MBV7256033.1"/>
    </source>
</evidence>
<dbReference type="Pfam" id="PF00107">
    <property type="entry name" value="ADH_zinc_N"/>
    <property type="match status" value="1"/>
</dbReference>
<feature type="domain" description="Enoyl reductase (ER)" evidence="3">
    <location>
        <begin position="15"/>
        <end position="347"/>
    </location>
</feature>
<dbReference type="PANTHER" id="PTHR48106:SF18">
    <property type="entry name" value="QUINONE OXIDOREDUCTASE PIG3"/>
    <property type="match status" value="1"/>
</dbReference>
<evidence type="ECO:0000256" key="2">
    <source>
        <dbReference type="ARBA" id="ARBA00023002"/>
    </source>
</evidence>
<keyword evidence="2" id="KW-0560">Oxidoreductase</keyword>
<gene>
    <name evidence="4" type="ORF">KCG44_04460</name>
</gene>
<keyword evidence="1" id="KW-0521">NADP</keyword>
<dbReference type="SMART" id="SM00829">
    <property type="entry name" value="PKS_ER"/>
    <property type="match status" value="1"/>
</dbReference>
<dbReference type="PANTHER" id="PTHR48106">
    <property type="entry name" value="QUINONE OXIDOREDUCTASE PIG3-RELATED"/>
    <property type="match status" value="1"/>
</dbReference>
<reference evidence="4 5" key="1">
    <citation type="submission" date="2021-04" db="EMBL/GenBank/DDBJ databases">
        <authorList>
            <person name="Pira H."/>
            <person name="Risdian C."/>
            <person name="Wink J."/>
        </authorList>
    </citation>
    <scope>NUCLEOTIDE SEQUENCE [LARGE SCALE GENOMIC DNA]</scope>
    <source>
        <strain evidence="4 5">WHA3</strain>
    </source>
</reference>
<evidence type="ECO:0000313" key="5">
    <source>
        <dbReference type="Proteomes" id="UP000722336"/>
    </source>
</evidence>
<dbReference type="InterPro" id="IPR013149">
    <property type="entry name" value="ADH-like_C"/>
</dbReference>
<evidence type="ECO:0000256" key="1">
    <source>
        <dbReference type="ARBA" id="ARBA00022857"/>
    </source>
</evidence>
<organism evidence="4 5">
    <name type="scientific">Pacificimonas pallii</name>
    <dbReference type="NCBI Taxonomy" id="2827236"/>
    <lineage>
        <taxon>Bacteria</taxon>
        <taxon>Pseudomonadati</taxon>
        <taxon>Pseudomonadota</taxon>
        <taxon>Alphaproteobacteria</taxon>
        <taxon>Sphingomonadales</taxon>
        <taxon>Sphingosinicellaceae</taxon>
        <taxon>Pacificimonas</taxon>
    </lineage>
</organism>
<comment type="caution">
    <text evidence="4">The sequence shown here is derived from an EMBL/GenBank/DDBJ whole genome shotgun (WGS) entry which is preliminary data.</text>
</comment>
<evidence type="ECO:0000259" key="3">
    <source>
        <dbReference type="SMART" id="SM00829"/>
    </source>
</evidence>
<keyword evidence="5" id="KW-1185">Reference proteome</keyword>
<dbReference type="CDD" id="cd08291">
    <property type="entry name" value="ETR_like_1"/>
    <property type="match status" value="1"/>
</dbReference>
<dbReference type="RefSeq" id="WP_218444464.1">
    <property type="nucleotide sequence ID" value="NZ_JAGSPA010000001.1"/>
</dbReference>